<dbReference type="FunFam" id="2.60.40.1120:FF:000033">
    <property type="entry name" value="Rhamnogalacturonate lyase B"/>
    <property type="match status" value="1"/>
</dbReference>
<dbReference type="InterPro" id="IPR008979">
    <property type="entry name" value="Galactose-bd-like_sf"/>
</dbReference>
<comment type="similarity">
    <text evidence="3">Belongs to the polysaccharide lyase 4 family.</text>
</comment>
<dbReference type="InterPro" id="IPR010325">
    <property type="entry name" value="Rhamnogal_lyase"/>
</dbReference>
<dbReference type="GO" id="GO:0030246">
    <property type="term" value="F:carbohydrate binding"/>
    <property type="evidence" value="ECO:0007669"/>
    <property type="project" value="InterPro"/>
</dbReference>
<evidence type="ECO:0000256" key="7">
    <source>
        <dbReference type="ARBA" id="ARBA00023239"/>
    </source>
</evidence>
<dbReference type="AlphaFoldDB" id="A0AAV5K701"/>
<evidence type="ECO:0000313" key="12">
    <source>
        <dbReference type="Proteomes" id="UP001054252"/>
    </source>
</evidence>
<dbReference type="InterPro" id="IPR051850">
    <property type="entry name" value="Polysacch_Lyase_4"/>
</dbReference>
<dbReference type="CDD" id="cd10316">
    <property type="entry name" value="RGL4_M"/>
    <property type="match status" value="1"/>
</dbReference>
<keyword evidence="6" id="KW-0732">Signal</keyword>
<organism evidence="11 12">
    <name type="scientific">Rubroshorea leprosula</name>
    <dbReference type="NCBI Taxonomy" id="152421"/>
    <lineage>
        <taxon>Eukaryota</taxon>
        <taxon>Viridiplantae</taxon>
        <taxon>Streptophyta</taxon>
        <taxon>Embryophyta</taxon>
        <taxon>Tracheophyta</taxon>
        <taxon>Spermatophyta</taxon>
        <taxon>Magnoliopsida</taxon>
        <taxon>eudicotyledons</taxon>
        <taxon>Gunneridae</taxon>
        <taxon>Pentapetalae</taxon>
        <taxon>rosids</taxon>
        <taxon>malvids</taxon>
        <taxon>Malvales</taxon>
        <taxon>Dipterocarpaceae</taxon>
        <taxon>Rubroshorea</taxon>
    </lineage>
</organism>
<evidence type="ECO:0000256" key="4">
    <source>
        <dbReference type="ARBA" id="ARBA00012437"/>
    </source>
</evidence>
<name>A0AAV5K701_9ROSI</name>
<dbReference type="InterPro" id="IPR029413">
    <property type="entry name" value="RG-lyase_II"/>
</dbReference>
<dbReference type="InterPro" id="IPR011013">
    <property type="entry name" value="Gal_mutarotase_sf_dom"/>
</dbReference>
<dbReference type="EC" id="4.2.2.23" evidence="4"/>
<dbReference type="Pfam" id="PF06045">
    <property type="entry name" value="Rhamnogal_lyase"/>
    <property type="match status" value="2"/>
</dbReference>
<reference evidence="11 12" key="1">
    <citation type="journal article" date="2021" name="Commun. Biol.">
        <title>The genome of Shorea leprosula (Dipterocarpaceae) highlights the ecological relevance of drought in aseasonal tropical rainforests.</title>
        <authorList>
            <person name="Ng K.K.S."/>
            <person name="Kobayashi M.J."/>
            <person name="Fawcett J.A."/>
            <person name="Hatakeyama M."/>
            <person name="Paape T."/>
            <person name="Ng C.H."/>
            <person name="Ang C.C."/>
            <person name="Tnah L.H."/>
            <person name="Lee C.T."/>
            <person name="Nishiyama T."/>
            <person name="Sese J."/>
            <person name="O'Brien M.J."/>
            <person name="Copetti D."/>
            <person name="Mohd Noor M.I."/>
            <person name="Ong R.C."/>
            <person name="Putra M."/>
            <person name="Sireger I.Z."/>
            <person name="Indrioko S."/>
            <person name="Kosugi Y."/>
            <person name="Izuno A."/>
            <person name="Isagi Y."/>
            <person name="Lee S.L."/>
            <person name="Shimizu K.K."/>
        </authorList>
    </citation>
    <scope>NUCLEOTIDE SEQUENCE [LARGE SCALE GENOMIC DNA]</scope>
    <source>
        <strain evidence="11">214</strain>
    </source>
</reference>
<dbReference type="CDD" id="cd10320">
    <property type="entry name" value="RGL4_N"/>
    <property type="match status" value="1"/>
</dbReference>
<dbReference type="Pfam" id="PF14686">
    <property type="entry name" value="fn3_3"/>
    <property type="match status" value="1"/>
</dbReference>
<dbReference type="CDD" id="cd10317">
    <property type="entry name" value="RGL4_C"/>
    <property type="match status" value="1"/>
</dbReference>
<dbReference type="GO" id="GO:0102210">
    <property type="term" value="F:rhamnogalacturonan endolyase activity"/>
    <property type="evidence" value="ECO:0007669"/>
    <property type="project" value="UniProtKB-EC"/>
</dbReference>
<dbReference type="GO" id="GO:0005975">
    <property type="term" value="P:carbohydrate metabolic process"/>
    <property type="evidence" value="ECO:0007669"/>
    <property type="project" value="InterPro"/>
</dbReference>
<dbReference type="SUPFAM" id="SSF74650">
    <property type="entry name" value="Galactose mutarotase-like"/>
    <property type="match status" value="1"/>
</dbReference>
<evidence type="ECO:0000256" key="8">
    <source>
        <dbReference type="SAM" id="MobiDB-lite"/>
    </source>
</evidence>
<protein>
    <recommendedName>
        <fullName evidence="4">rhamnogalacturonan endolyase</fullName>
        <ecNumber evidence="4">4.2.2.23</ecNumber>
    </recommendedName>
</protein>
<comment type="subcellular location">
    <subcellularLocation>
        <location evidence="2">Secreted</location>
    </subcellularLocation>
</comment>
<keyword evidence="12" id="KW-1185">Reference proteome</keyword>
<keyword evidence="5" id="KW-0964">Secreted</keyword>
<evidence type="ECO:0000313" key="11">
    <source>
        <dbReference type="EMBL" id="GKV19907.1"/>
    </source>
</evidence>
<gene>
    <name evidence="11" type="ORF">SLEP1_g30106</name>
</gene>
<dbReference type="SUPFAM" id="SSF49785">
    <property type="entry name" value="Galactose-binding domain-like"/>
    <property type="match status" value="1"/>
</dbReference>
<dbReference type="GO" id="GO:0005576">
    <property type="term" value="C:extracellular region"/>
    <property type="evidence" value="ECO:0007669"/>
    <property type="project" value="UniProtKB-SubCell"/>
</dbReference>
<evidence type="ECO:0000259" key="9">
    <source>
        <dbReference type="Pfam" id="PF14683"/>
    </source>
</evidence>
<dbReference type="PANTHER" id="PTHR32018:SF1">
    <property type="entry name" value="RHAMNOGALACTURONAN ENDOLYASE"/>
    <property type="match status" value="1"/>
</dbReference>
<dbReference type="InterPro" id="IPR014718">
    <property type="entry name" value="GH-type_carb-bd"/>
</dbReference>
<feature type="domain" description="Rhamnogalacturonan lyase" evidence="10">
    <location>
        <begin position="353"/>
        <end position="422"/>
    </location>
</feature>
<dbReference type="InterPro" id="IPR029411">
    <property type="entry name" value="RG-lyase_III"/>
</dbReference>
<proteinExistence type="inferred from homology"/>
<feature type="domain" description="Rhamnogalacturonan lyase" evidence="9">
    <location>
        <begin position="509"/>
        <end position="582"/>
    </location>
</feature>
<dbReference type="Proteomes" id="UP001054252">
    <property type="component" value="Unassembled WGS sequence"/>
</dbReference>
<dbReference type="InterPro" id="IPR013784">
    <property type="entry name" value="Carb-bd-like_fold"/>
</dbReference>
<evidence type="ECO:0000256" key="5">
    <source>
        <dbReference type="ARBA" id="ARBA00022525"/>
    </source>
</evidence>
<dbReference type="EMBL" id="BPVZ01000054">
    <property type="protein sequence ID" value="GKV19907.1"/>
    <property type="molecule type" value="Genomic_DNA"/>
</dbReference>
<dbReference type="Gene3D" id="2.60.40.1120">
    <property type="entry name" value="Carboxypeptidase-like, regulatory domain"/>
    <property type="match status" value="1"/>
</dbReference>
<evidence type="ECO:0000256" key="1">
    <source>
        <dbReference type="ARBA" id="ARBA00001324"/>
    </source>
</evidence>
<keyword evidence="7" id="KW-0456">Lyase</keyword>
<accession>A0AAV5K701</accession>
<sequence>MGFAMSTERSRSSARAPSPPVQLSVQDKYVVIGNGMVQVTISKPEGNITGIQYNGIDNLLEVENEEPNRGLEGKKFQVIVENENQVEISFTRMWDPSLEGKVAPLNIDKRFVMLRGSSGLYTYGTYEHLEGWPAFNLDRSRIAFKLRKDKFHYMAVADNRQRYMPRPEDRLPYRSQQLAYPEAVILVDPLEKEFTGEVDDKYQYSCETENNMVHGWICNEPPVGFWQITPSNEFRTAGPVKQYLTSHVGPTTLAVLHGVHYAGEELIIRFGPKEAWKKVFGPIFIYLNSSSSGGDPISLLWNDAKKQLMSEVQSWPYNFPASEDFPRSDKRGTISGRLLVKDSFVSGENIPANGAYVGLAPPGDVGSWQREVKGYQFWTRADADGYFSIRNVRLGDYNLYAWVHGFIGDYRNDKVTTITPGYEIHMGDIVYKPPRYGPTLWEIGIPDRSAREFYVPDPIPKYINKLYVNHPDRFRQYGLWERYAELYPAGDLVYTVGTSDYKKDWFFAQVRVNDLLANPPLFTSGKIGKDNAIARHGIHGIYWLFSVDVPSNLLQKGDNTIFLTQPRNQSPFQGIMYDYIRLEGPPA</sequence>
<dbReference type="Gene3D" id="2.70.98.10">
    <property type="match status" value="1"/>
</dbReference>
<evidence type="ECO:0000259" key="10">
    <source>
        <dbReference type="Pfam" id="PF14686"/>
    </source>
</evidence>
<comment type="caution">
    <text evidence="11">The sequence shown here is derived from an EMBL/GenBank/DDBJ whole genome shotgun (WGS) entry which is preliminary data.</text>
</comment>
<feature type="region of interest" description="Disordered" evidence="8">
    <location>
        <begin position="1"/>
        <end position="20"/>
    </location>
</feature>
<evidence type="ECO:0000256" key="6">
    <source>
        <dbReference type="ARBA" id="ARBA00022729"/>
    </source>
</evidence>
<dbReference type="Pfam" id="PF14683">
    <property type="entry name" value="CBM-like"/>
    <property type="match status" value="1"/>
</dbReference>
<comment type="catalytic activity">
    <reaction evidence="1">
        <text>Endotype eliminative cleavage of L-alpha-rhamnopyranosyl-(1-&gt;4)-alpha-D-galactopyranosyluronic acid bonds of rhamnogalacturonan I domains in ramified hairy regions of pectin leaving L-rhamnopyranose at the reducing end and 4-deoxy-4,5-unsaturated D-galactopyranosyluronic acid at the non-reducing end.</text>
        <dbReference type="EC" id="4.2.2.23"/>
    </reaction>
</comment>
<dbReference type="PANTHER" id="PTHR32018">
    <property type="entry name" value="RHAMNOGALACTURONATE LYASE FAMILY PROTEIN"/>
    <property type="match status" value="1"/>
</dbReference>
<dbReference type="SUPFAM" id="SSF49452">
    <property type="entry name" value="Starch-binding domain-like"/>
    <property type="match status" value="1"/>
</dbReference>
<evidence type="ECO:0000256" key="2">
    <source>
        <dbReference type="ARBA" id="ARBA00004613"/>
    </source>
</evidence>
<evidence type="ECO:0000256" key="3">
    <source>
        <dbReference type="ARBA" id="ARBA00010418"/>
    </source>
</evidence>